<evidence type="ECO:0000313" key="11">
    <source>
        <dbReference type="EMBL" id="MQL90070.1"/>
    </source>
</evidence>
<comment type="caution">
    <text evidence="11">The sequence shown here is derived from an EMBL/GenBank/DDBJ whole genome shotgun (WGS) entry which is preliminary data.</text>
</comment>
<evidence type="ECO:0000256" key="1">
    <source>
        <dbReference type="ARBA" id="ARBA00004123"/>
    </source>
</evidence>
<keyword evidence="8" id="KW-0539">Nucleus</keyword>
<evidence type="ECO:0000259" key="10">
    <source>
        <dbReference type="PROSITE" id="PS50102"/>
    </source>
</evidence>
<keyword evidence="9" id="KW-0694">RNA-binding</keyword>
<gene>
    <name evidence="11" type="ORF">Taro_022636</name>
</gene>
<dbReference type="PROSITE" id="PS50102">
    <property type="entry name" value="RRM"/>
    <property type="match status" value="1"/>
</dbReference>
<keyword evidence="3" id="KW-0507">mRNA processing</keyword>
<dbReference type="GO" id="GO:0000398">
    <property type="term" value="P:mRNA splicing, via spliceosome"/>
    <property type="evidence" value="ECO:0007669"/>
    <property type="project" value="UniProtKB-ARBA"/>
</dbReference>
<sequence>ISAATYQPRALYVGGLPEIVVSCLPSPSAPSFRGFLSSAASPLGPCVLVSDRKPATKSCLYLVRVRSTEMARVYVGNLDPRVTERELEDEFRSFGVLRSVWVARKPPGFAFVDFDDRRDAQDAIRELDEVTVHVIVLQNVLVPHLAAAAIAASCLNNLVYSLAASPPLDFVLLHPPGFLLRMHHMPSSQMKILHMFHLLSSKIFEELFAGLPRLFILHSLQLRRFKGLLNGRLPGIVSFFKIEKENPTAYY</sequence>
<evidence type="ECO:0000256" key="6">
    <source>
        <dbReference type="ARBA" id="ARBA00022833"/>
    </source>
</evidence>
<dbReference type="InterPro" id="IPR000504">
    <property type="entry name" value="RRM_dom"/>
</dbReference>
<evidence type="ECO:0000256" key="8">
    <source>
        <dbReference type="ARBA" id="ARBA00023242"/>
    </source>
</evidence>
<evidence type="ECO:0000256" key="4">
    <source>
        <dbReference type="ARBA" id="ARBA00022723"/>
    </source>
</evidence>
<comment type="similarity">
    <text evidence="2">Belongs to the splicing factor SR family.</text>
</comment>
<keyword evidence="12" id="KW-1185">Reference proteome</keyword>
<dbReference type="Gene3D" id="3.30.70.330">
    <property type="match status" value="1"/>
</dbReference>
<feature type="non-terminal residue" evidence="11">
    <location>
        <position position="1"/>
    </location>
</feature>
<accession>A0A843V8J4</accession>
<dbReference type="OrthoDB" id="5970at2759"/>
<dbReference type="SMART" id="SM00360">
    <property type="entry name" value="RRM"/>
    <property type="match status" value="1"/>
</dbReference>
<dbReference type="PANTHER" id="PTHR23147">
    <property type="entry name" value="SERINE/ARGININE RICH SPLICING FACTOR"/>
    <property type="match status" value="1"/>
</dbReference>
<evidence type="ECO:0000256" key="7">
    <source>
        <dbReference type="ARBA" id="ARBA00023187"/>
    </source>
</evidence>
<evidence type="ECO:0000256" key="2">
    <source>
        <dbReference type="ARBA" id="ARBA00010269"/>
    </source>
</evidence>
<dbReference type="InterPro" id="IPR035979">
    <property type="entry name" value="RBD_domain_sf"/>
</dbReference>
<proteinExistence type="inferred from homology"/>
<dbReference type="InterPro" id="IPR050907">
    <property type="entry name" value="SRSF"/>
</dbReference>
<evidence type="ECO:0000313" key="12">
    <source>
        <dbReference type="Proteomes" id="UP000652761"/>
    </source>
</evidence>
<dbReference type="FunFam" id="3.30.70.330:FF:000214">
    <property type="entry name" value="Serine/arginine-rich splicing factor 7"/>
    <property type="match status" value="1"/>
</dbReference>
<dbReference type="GO" id="GO:0008270">
    <property type="term" value="F:zinc ion binding"/>
    <property type="evidence" value="ECO:0007669"/>
    <property type="project" value="UniProtKB-KW"/>
</dbReference>
<keyword evidence="5" id="KW-0863">Zinc-finger</keyword>
<dbReference type="GO" id="GO:0005634">
    <property type="term" value="C:nucleus"/>
    <property type="evidence" value="ECO:0007669"/>
    <property type="project" value="UniProtKB-SubCell"/>
</dbReference>
<dbReference type="CDD" id="cd12373">
    <property type="entry name" value="RRM_SRSF3_like"/>
    <property type="match status" value="1"/>
</dbReference>
<dbReference type="Pfam" id="PF00076">
    <property type="entry name" value="RRM_1"/>
    <property type="match status" value="1"/>
</dbReference>
<reference evidence="11" key="1">
    <citation type="submission" date="2017-07" db="EMBL/GenBank/DDBJ databases">
        <title>Taro Niue Genome Assembly and Annotation.</title>
        <authorList>
            <person name="Atibalentja N."/>
            <person name="Keating K."/>
            <person name="Fields C.J."/>
        </authorList>
    </citation>
    <scope>NUCLEOTIDE SEQUENCE</scope>
    <source>
        <strain evidence="11">Niue_2</strain>
        <tissue evidence="11">Leaf</tissue>
    </source>
</reference>
<organism evidence="11 12">
    <name type="scientific">Colocasia esculenta</name>
    <name type="common">Wild taro</name>
    <name type="synonym">Arum esculentum</name>
    <dbReference type="NCBI Taxonomy" id="4460"/>
    <lineage>
        <taxon>Eukaryota</taxon>
        <taxon>Viridiplantae</taxon>
        <taxon>Streptophyta</taxon>
        <taxon>Embryophyta</taxon>
        <taxon>Tracheophyta</taxon>
        <taxon>Spermatophyta</taxon>
        <taxon>Magnoliopsida</taxon>
        <taxon>Liliopsida</taxon>
        <taxon>Araceae</taxon>
        <taxon>Aroideae</taxon>
        <taxon>Colocasieae</taxon>
        <taxon>Colocasia</taxon>
    </lineage>
</organism>
<name>A0A843V8J4_COLES</name>
<dbReference type="GO" id="GO:0003723">
    <property type="term" value="F:RNA binding"/>
    <property type="evidence" value="ECO:0007669"/>
    <property type="project" value="UniProtKB-UniRule"/>
</dbReference>
<protein>
    <recommendedName>
        <fullName evidence="10">RRM domain-containing protein</fullName>
    </recommendedName>
</protein>
<feature type="domain" description="RRM" evidence="10">
    <location>
        <begin position="71"/>
        <end position="139"/>
    </location>
</feature>
<dbReference type="InterPro" id="IPR012677">
    <property type="entry name" value="Nucleotide-bd_a/b_plait_sf"/>
</dbReference>
<dbReference type="Proteomes" id="UP000652761">
    <property type="component" value="Unassembled WGS sequence"/>
</dbReference>
<dbReference type="SUPFAM" id="SSF54928">
    <property type="entry name" value="RNA-binding domain, RBD"/>
    <property type="match status" value="1"/>
</dbReference>
<evidence type="ECO:0000256" key="3">
    <source>
        <dbReference type="ARBA" id="ARBA00022664"/>
    </source>
</evidence>
<dbReference type="AlphaFoldDB" id="A0A843V8J4"/>
<dbReference type="EMBL" id="NMUH01001205">
    <property type="protein sequence ID" value="MQL90070.1"/>
    <property type="molecule type" value="Genomic_DNA"/>
</dbReference>
<keyword evidence="6" id="KW-0862">Zinc</keyword>
<keyword evidence="4" id="KW-0479">Metal-binding</keyword>
<evidence type="ECO:0000256" key="5">
    <source>
        <dbReference type="ARBA" id="ARBA00022771"/>
    </source>
</evidence>
<keyword evidence="7" id="KW-0508">mRNA splicing</keyword>
<evidence type="ECO:0000256" key="9">
    <source>
        <dbReference type="PROSITE-ProRule" id="PRU00176"/>
    </source>
</evidence>
<comment type="subcellular location">
    <subcellularLocation>
        <location evidence="1">Nucleus</location>
    </subcellularLocation>
</comment>